<dbReference type="KEGG" id="gtr:GLOTRDRAFT_60903"/>
<proteinExistence type="inferred from homology"/>
<dbReference type="GO" id="GO:0005737">
    <property type="term" value="C:cytoplasm"/>
    <property type="evidence" value="ECO:0007669"/>
    <property type="project" value="TreeGrafter"/>
</dbReference>
<dbReference type="RefSeq" id="XP_007866189.1">
    <property type="nucleotide sequence ID" value="XM_007867998.1"/>
</dbReference>
<dbReference type="GeneID" id="19307396"/>
<dbReference type="GO" id="GO:0000245">
    <property type="term" value="P:spliceosomal complex assembly"/>
    <property type="evidence" value="ECO:0007669"/>
    <property type="project" value="TreeGrafter"/>
</dbReference>
<sequence length="417" mass="46965">MKPLLTTPGLTHQPHSAHIYRSLPLLGSDVPVEEEGSPNYNPRHFYPTRLGEVLQDSYEVVAKLGFGGNSTVWLARDLLRYRFPQDRYVALKICRNDTAHAACASKELSISQHIAAANPWHPALRYVRTVKDSFELDGPHGRHLTMVYEPMREPLWLFQYRRLGGVYPAHLLKPTVRILLYALDYLHTQAHVIHTDIKAENILLALECTSVLDDLAADEQHDPSPRKILADRSVYLSRNDFGPLRTLPKFIRISDFDVAVRGDSKQPLTHWIQPDDFRAPEVTLGAPWSYSADMWNVGAMLWNLLEGETLCAGRDARGEYDAGRQLAQITSLLGPAPKALLQRGSDTELFYDSDGDLKGTQAEPRALEDTVHALEGEDKALFLDFAGRMLRWLPEERATAGELLEHPWLSSPSTPPK</sequence>
<dbReference type="GO" id="GO:0005524">
    <property type="term" value="F:ATP binding"/>
    <property type="evidence" value="ECO:0007669"/>
    <property type="project" value="UniProtKB-UniRule"/>
</dbReference>
<evidence type="ECO:0000256" key="8">
    <source>
        <dbReference type="ARBA" id="ARBA00048679"/>
    </source>
</evidence>
<dbReference type="SMART" id="SM00220">
    <property type="entry name" value="S_TKc"/>
    <property type="match status" value="1"/>
</dbReference>
<dbReference type="PANTHER" id="PTHR47634">
    <property type="entry name" value="PROTEIN KINASE DOMAIN-CONTAINING PROTEIN-RELATED"/>
    <property type="match status" value="1"/>
</dbReference>
<dbReference type="Gene3D" id="1.10.510.10">
    <property type="entry name" value="Transferase(Phosphotransferase) domain 1"/>
    <property type="match status" value="1"/>
</dbReference>
<evidence type="ECO:0000256" key="4">
    <source>
        <dbReference type="ARBA" id="ARBA00022741"/>
    </source>
</evidence>
<evidence type="ECO:0000256" key="3">
    <source>
        <dbReference type="ARBA" id="ARBA00022679"/>
    </source>
</evidence>
<dbReference type="Pfam" id="PF00069">
    <property type="entry name" value="Pkinase"/>
    <property type="match status" value="1"/>
</dbReference>
<dbReference type="SUPFAM" id="SSF56112">
    <property type="entry name" value="Protein kinase-like (PK-like)"/>
    <property type="match status" value="1"/>
</dbReference>
<keyword evidence="2 10" id="KW-0723">Serine/threonine-protein kinase</keyword>
<evidence type="ECO:0000313" key="13">
    <source>
        <dbReference type="Proteomes" id="UP000030669"/>
    </source>
</evidence>
<keyword evidence="6 9" id="KW-0067">ATP-binding</keyword>
<dbReference type="GO" id="GO:0004674">
    <property type="term" value="F:protein serine/threonine kinase activity"/>
    <property type="evidence" value="ECO:0007669"/>
    <property type="project" value="UniProtKB-KW"/>
</dbReference>
<dbReference type="EC" id="2.7.11.1" evidence="1"/>
<keyword evidence="5 12" id="KW-0418">Kinase</keyword>
<dbReference type="InterPro" id="IPR000719">
    <property type="entry name" value="Prot_kinase_dom"/>
</dbReference>
<protein>
    <recommendedName>
        <fullName evidence="1">non-specific serine/threonine protein kinase</fullName>
        <ecNumber evidence="1">2.7.11.1</ecNumber>
    </recommendedName>
</protein>
<feature type="domain" description="Protein kinase" evidence="11">
    <location>
        <begin position="58"/>
        <end position="409"/>
    </location>
</feature>
<reference evidence="12 13" key="1">
    <citation type="journal article" date="2012" name="Science">
        <title>The Paleozoic origin of enzymatic lignin decomposition reconstructed from 31 fungal genomes.</title>
        <authorList>
            <person name="Floudas D."/>
            <person name="Binder M."/>
            <person name="Riley R."/>
            <person name="Barry K."/>
            <person name="Blanchette R.A."/>
            <person name="Henrissat B."/>
            <person name="Martinez A.T."/>
            <person name="Otillar R."/>
            <person name="Spatafora J.W."/>
            <person name="Yadav J.S."/>
            <person name="Aerts A."/>
            <person name="Benoit I."/>
            <person name="Boyd A."/>
            <person name="Carlson A."/>
            <person name="Copeland A."/>
            <person name="Coutinho P.M."/>
            <person name="de Vries R.P."/>
            <person name="Ferreira P."/>
            <person name="Findley K."/>
            <person name="Foster B."/>
            <person name="Gaskell J."/>
            <person name="Glotzer D."/>
            <person name="Gorecki P."/>
            <person name="Heitman J."/>
            <person name="Hesse C."/>
            <person name="Hori C."/>
            <person name="Igarashi K."/>
            <person name="Jurgens J.A."/>
            <person name="Kallen N."/>
            <person name="Kersten P."/>
            <person name="Kohler A."/>
            <person name="Kuees U."/>
            <person name="Kumar T.K.A."/>
            <person name="Kuo A."/>
            <person name="LaButti K."/>
            <person name="Larrondo L.F."/>
            <person name="Lindquist E."/>
            <person name="Ling A."/>
            <person name="Lombard V."/>
            <person name="Lucas S."/>
            <person name="Lundell T."/>
            <person name="Martin R."/>
            <person name="McLaughlin D.J."/>
            <person name="Morgenstern I."/>
            <person name="Morin E."/>
            <person name="Murat C."/>
            <person name="Nagy L.G."/>
            <person name="Nolan M."/>
            <person name="Ohm R.A."/>
            <person name="Patyshakuliyeva A."/>
            <person name="Rokas A."/>
            <person name="Ruiz-Duenas F.J."/>
            <person name="Sabat G."/>
            <person name="Salamov A."/>
            <person name="Samejima M."/>
            <person name="Schmutz J."/>
            <person name="Slot J.C."/>
            <person name="St John F."/>
            <person name="Stenlid J."/>
            <person name="Sun H."/>
            <person name="Sun S."/>
            <person name="Syed K."/>
            <person name="Tsang A."/>
            <person name="Wiebenga A."/>
            <person name="Young D."/>
            <person name="Pisabarro A."/>
            <person name="Eastwood D.C."/>
            <person name="Martin F."/>
            <person name="Cullen D."/>
            <person name="Grigoriev I.V."/>
            <person name="Hibbett D.S."/>
        </authorList>
    </citation>
    <scope>NUCLEOTIDE SEQUENCE [LARGE SCALE GENOMIC DNA]</scope>
    <source>
        <strain evidence="12 13">ATCC 11539</strain>
    </source>
</reference>
<keyword evidence="4 9" id="KW-0547">Nucleotide-binding</keyword>
<comment type="catalytic activity">
    <reaction evidence="7">
        <text>L-threonyl-[protein] + ATP = O-phospho-L-threonyl-[protein] + ADP + H(+)</text>
        <dbReference type="Rhea" id="RHEA:46608"/>
        <dbReference type="Rhea" id="RHEA-COMP:11060"/>
        <dbReference type="Rhea" id="RHEA-COMP:11605"/>
        <dbReference type="ChEBI" id="CHEBI:15378"/>
        <dbReference type="ChEBI" id="CHEBI:30013"/>
        <dbReference type="ChEBI" id="CHEBI:30616"/>
        <dbReference type="ChEBI" id="CHEBI:61977"/>
        <dbReference type="ChEBI" id="CHEBI:456216"/>
        <dbReference type="EC" id="2.7.11.1"/>
    </reaction>
</comment>
<evidence type="ECO:0000256" key="2">
    <source>
        <dbReference type="ARBA" id="ARBA00022527"/>
    </source>
</evidence>
<evidence type="ECO:0000256" key="9">
    <source>
        <dbReference type="PROSITE-ProRule" id="PRU10141"/>
    </source>
</evidence>
<evidence type="ECO:0000313" key="12">
    <source>
        <dbReference type="EMBL" id="EPQ55006.1"/>
    </source>
</evidence>
<dbReference type="PROSITE" id="PS00107">
    <property type="entry name" value="PROTEIN_KINASE_ATP"/>
    <property type="match status" value="1"/>
</dbReference>
<keyword evidence="13" id="KW-1185">Reference proteome</keyword>
<dbReference type="EMBL" id="KB469302">
    <property type="protein sequence ID" value="EPQ55006.1"/>
    <property type="molecule type" value="Genomic_DNA"/>
</dbReference>
<dbReference type="HOGENOM" id="CLU_000288_81_1_1"/>
<evidence type="ECO:0000259" key="11">
    <source>
        <dbReference type="PROSITE" id="PS50011"/>
    </source>
</evidence>
<dbReference type="STRING" id="670483.S7Q4R9"/>
<gene>
    <name evidence="12" type="ORF">GLOTRDRAFT_60903</name>
</gene>
<dbReference type="eggNOG" id="KOG1290">
    <property type="taxonomic scope" value="Eukaryota"/>
</dbReference>
<evidence type="ECO:0000256" key="1">
    <source>
        <dbReference type="ARBA" id="ARBA00012513"/>
    </source>
</evidence>
<dbReference type="Gene3D" id="3.30.200.20">
    <property type="entry name" value="Phosphorylase Kinase, domain 1"/>
    <property type="match status" value="1"/>
</dbReference>
<dbReference type="PROSITE" id="PS00108">
    <property type="entry name" value="PROTEIN_KINASE_ST"/>
    <property type="match status" value="1"/>
</dbReference>
<dbReference type="PANTHER" id="PTHR47634:SF9">
    <property type="entry name" value="PROTEIN KINASE DOMAIN-CONTAINING PROTEIN-RELATED"/>
    <property type="match status" value="1"/>
</dbReference>
<organism evidence="12 13">
    <name type="scientific">Gloeophyllum trabeum (strain ATCC 11539 / FP-39264 / Madison 617)</name>
    <name type="common">Brown rot fungus</name>
    <dbReference type="NCBI Taxonomy" id="670483"/>
    <lineage>
        <taxon>Eukaryota</taxon>
        <taxon>Fungi</taxon>
        <taxon>Dikarya</taxon>
        <taxon>Basidiomycota</taxon>
        <taxon>Agaricomycotina</taxon>
        <taxon>Agaricomycetes</taxon>
        <taxon>Gloeophyllales</taxon>
        <taxon>Gloeophyllaceae</taxon>
        <taxon>Gloeophyllum</taxon>
    </lineage>
</organism>
<dbReference type="OMA" id="CEPLWML"/>
<name>S7Q4R9_GLOTA</name>
<evidence type="ECO:0000256" key="5">
    <source>
        <dbReference type="ARBA" id="ARBA00022777"/>
    </source>
</evidence>
<accession>S7Q4R9</accession>
<dbReference type="InterPro" id="IPR017441">
    <property type="entry name" value="Protein_kinase_ATP_BS"/>
</dbReference>
<dbReference type="InterPro" id="IPR051334">
    <property type="entry name" value="SRPK"/>
</dbReference>
<evidence type="ECO:0000256" key="7">
    <source>
        <dbReference type="ARBA" id="ARBA00047899"/>
    </source>
</evidence>
<dbReference type="AlphaFoldDB" id="S7Q4R9"/>
<dbReference type="PROSITE" id="PS50011">
    <property type="entry name" value="PROTEIN_KINASE_DOM"/>
    <property type="match status" value="1"/>
</dbReference>
<feature type="binding site" evidence="9">
    <location>
        <position position="92"/>
    </location>
    <ligand>
        <name>ATP</name>
        <dbReference type="ChEBI" id="CHEBI:30616"/>
    </ligand>
</feature>
<dbReference type="InterPro" id="IPR008271">
    <property type="entry name" value="Ser/Thr_kinase_AS"/>
</dbReference>
<evidence type="ECO:0000256" key="6">
    <source>
        <dbReference type="ARBA" id="ARBA00022840"/>
    </source>
</evidence>
<dbReference type="OrthoDB" id="5979581at2759"/>
<comment type="catalytic activity">
    <reaction evidence="8">
        <text>L-seryl-[protein] + ATP = O-phospho-L-seryl-[protein] + ADP + H(+)</text>
        <dbReference type="Rhea" id="RHEA:17989"/>
        <dbReference type="Rhea" id="RHEA-COMP:9863"/>
        <dbReference type="Rhea" id="RHEA-COMP:11604"/>
        <dbReference type="ChEBI" id="CHEBI:15378"/>
        <dbReference type="ChEBI" id="CHEBI:29999"/>
        <dbReference type="ChEBI" id="CHEBI:30616"/>
        <dbReference type="ChEBI" id="CHEBI:83421"/>
        <dbReference type="ChEBI" id="CHEBI:456216"/>
        <dbReference type="EC" id="2.7.11.1"/>
    </reaction>
</comment>
<dbReference type="GO" id="GO:0050684">
    <property type="term" value="P:regulation of mRNA processing"/>
    <property type="evidence" value="ECO:0007669"/>
    <property type="project" value="TreeGrafter"/>
</dbReference>
<dbReference type="InterPro" id="IPR011009">
    <property type="entry name" value="Kinase-like_dom_sf"/>
</dbReference>
<dbReference type="Proteomes" id="UP000030669">
    <property type="component" value="Unassembled WGS sequence"/>
</dbReference>
<keyword evidence="3" id="KW-0808">Transferase</keyword>
<dbReference type="GO" id="GO:0005634">
    <property type="term" value="C:nucleus"/>
    <property type="evidence" value="ECO:0007669"/>
    <property type="project" value="TreeGrafter"/>
</dbReference>
<evidence type="ECO:0000256" key="10">
    <source>
        <dbReference type="RuleBase" id="RU000304"/>
    </source>
</evidence>
<comment type="similarity">
    <text evidence="10">Belongs to the protein kinase superfamily.</text>
</comment>